<dbReference type="Proteomes" id="UP001169027">
    <property type="component" value="Unassembled WGS sequence"/>
</dbReference>
<protein>
    <submittedName>
        <fullName evidence="1">Uncharacterized protein</fullName>
    </submittedName>
</protein>
<evidence type="ECO:0000313" key="2">
    <source>
        <dbReference type="Proteomes" id="UP001169027"/>
    </source>
</evidence>
<sequence>MQQPPGAFVQPILPGWSLNINSNNSTAPETEVDIVAKHSYGRQIGRISDALRELIQDAHPELPETGPLKDFLTMWNDIEKVKLEAASERLGRIASDLALLKGKDRDRYRKLRDALGRALKQTE</sequence>
<comment type="caution">
    <text evidence="1">The sequence shown here is derived from an EMBL/GenBank/DDBJ whole genome shotgun (WGS) entry which is preliminary data.</text>
</comment>
<keyword evidence="2" id="KW-1185">Reference proteome</keyword>
<accession>A0ABT8S9D1</accession>
<gene>
    <name evidence="1" type="ORF">Q2T77_24810</name>
</gene>
<name>A0ABT8S9D1_9BURK</name>
<organism evidence="1 2">
    <name type="scientific">Variovorax ginsengisoli</name>
    <dbReference type="NCBI Taxonomy" id="363844"/>
    <lineage>
        <taxon>Bacteria</taxon>
        <taxon>Pseudomonadati</taxon>
        <taxon>Pseudomonadota</taxon>
        <taxon>Betaproteobacteria</taxon>
        <taxon>Burkholderiales</taxon>
        <taxon>Comamonadaceae</taxon>
        <taxon>Variovorax</taxon>
    </lineage>
</organism>
<proteinExistence type="predicted"/>
<evidence type="ECO:0000313" key="1">
    <source>
        <dbReference type="EMBL" id="MDO1535511.1"/>
    </source>
</evidence>
<reference evidence="1" key="1">
    <citation type="submission" date="2023-06" db="EMBL/GenBank/DDBJ databases">
        <authorList>
            <person name="Jiang Y."/>
            <person name="Liu Q."/>
        </authorList>
    </citation>
    <scope>NUCLEOTIDE SEQUENCE</scope>
    <source>
        <strain evidence="1">CGMCC 1.12090</strain>
    </source>
</reference>
<dbReference type="EMBL" id="JAUKVY010000020">
    <property type="protein sequence ID" value="MDO1535511.1"/>
    <property type="molecule type" value="Genomic_DNA"/>
</dbReference>